<feature type="domain" description="Glycosyl transferase family 1" evidence="2">
    <location>
        <begin position="210"/>
        <end position="373"/>
    </location>
</feature>
<evidence type="ECO:0000313" key="7">
    <source>
        <dbReference type="Proteomes" id="UP001431572"/>
    </source>
</evidence>
<dbReference type="Proteomes" id="UP001431572">
    <property type="component" value="Chromosome 2"/>
</dbReference>
<dbReference type="InterPro" id="IPR001296">
    <property type="entry name" value="Glyco_trans_1"/>
</dbReference>
<reference evidence="5" key="2">
    <citation type="journal article" date="2024" name="Nature">
        <title>Anoxygenic phototroph of the Chloroflexota uses a type I reaction centre.</title>
        <authorList>
            <person name="Tsuji J.M."/>
            <person name="Shaw N.A."/>
            <person name="Nagashima S."/>
            <person name="Venkiteswaran J.J."/>
            <person name="Schiff S.L."/>
            <person name="Watanabe T."/>
            <person name="Fukui M."/>
            <person name="Hanada S."/>
            <person name="Tank M."/>
            <person name="Neufeld J.D."/>
        </authorList>
    </citation>
    <scope>NUCLEOTIDE SEQUENCE</scope>
    <source>
        <strain evidence="5">L227-S17</strain>
    </source>
</reference>
<evidence type="ECO:0000259" key="3">
    <source>
        <dbReference type="Pfam" id="PF13439"/>
    </source>
</evidence>
<name>A0A8T7M8R9_9CHLR</name>
<dbReference type="Pfam" id="PF13439">
    <property type="entry name" value="Glyco_transf_4"/>
    <property type="match status" value="1"/>
</dbReference>
<feature type="domain" description="Glycosyltransferase subfamily 4-like N-terminal" evidence="3">
    <location>
        <begin position="17"/>
        <end position="184"/>
    </location>
</feature>
<evidence type="ECO:0000313" key="5">
    <source>
        <dbReference type="EMBL" id="WJW68488.1"/>
    </source>
</evidence>
<dbReference type="AlphaFoldDB" id="A0A8T7M8R9"/>
<keyword evidence="7" id="KW-1185">Reference proteome</keyword>
<feature type="compositionally biased region" description="Basic and acidic residues" evidence="1">
    <location>
        <begin position="432"/>
        <end position="442"/>
    </location>
</feature>
<dbReference type="Gene3D" id="3.40.50.2000">
    <property type="entry name" value="Glycogen Phosphorylase B"/>
    <property type="match status" value="2"/>
</dbReference>
<protein>
    <submittedName>
        <fullName evidence="4">Glycosyltransferase family 4 protein</fullName>
    </submittedName>
</protein>
<organism evidence="4 6">
    <name type="scientific">Candidatus Chlorohelix allophototropha</name>
    <dbReference type="NCBI Taxonomy" id="3003348"/>
    <lineage>
        <taxon>Bacteria</taxon>
        <taxon>Bacillati</taxon>
        <taxon>Chloroflexota</taxon>
        <taxon>Chloroflexia</taxon>
        <taxon>Candidatus Chloroheliales</taxon>
        <taxon>Candidatus Chloroheliaceae</taxon>
        <taxon>Candidatus Chlorohelix</taxon>
    </lineage>
</organism>
<accession>A0A8T7M8R9</accession>
<dbReference type="CDD" id="cd03801">
    <property type="entry name" value="GT4_PimA-like"/>
    <property type="match status" value="1"/>
</dbReference>
<evidence type="ECO:0000256" key="1">
    <source>
        <dbReference type="SAM" id="MobiDB-lite"/>
    </source>
</evidence>
<gene>
    <name evidence="4" type="ORF">HXX08_22085</name>
    <name evidence="5" type="ORF">OZ401_004101</name>
</gene>
<dbReference type="EMBL" id="JACATZ010000003">
    <property type="protein sequence ID" value="NWJ48557.1"/>
    <property type="molecule type" value="Genomic_DNA"/>
</dbReference>
<dbReference type="EMBL" id="CP128400">
    <property type="protein sequence ID" value="WJW68488.1"/>
    <property type="molecule type" value="Genomic_DNA"/>
</dbReference>
<dbReference type="InterPro" id="IPR050194">
    <property type="entry name" value="Glycosyltransferase_grp1"/>
</dbReference>
<feature type="region of interest" description="Disordered" evidence="1">
    <location>
        <begin position="404"/>
        <end position="442"/>
    </location>
</feature>
<evidence type="ECO:0000313" key="4">
    <source>
        <dbReference type="EMBL" id="NWJ48557.1"/>
    </source>
</evidence>
<dbReference type="SUPFAM" id="SSF53756">
    <property type="entry name" value="UDP-Glycosyltransferase/glycogen phosphorylase"/>
    <property type="match status" value="1"/>
</dbReference>
<dbReference type="Pfam" id="PF00534">
    <property type="entry name" value="Glycos_transf_1"/>
    <property type="match status" value="1"/>
</dbReference>
<dbReference type="GO" id="GO:0016757">
    <property type="term" value="F:glycosyltransferase activity"/>
    <property type="evidence" value="ECO:0007669"/>
    <property type="project" value="InterPro"/>
</dbReference>
<proteinExistence type="predicted"/>
<dbReference type="RefSeq" id="WP_341470393.1">
    <property type="nucleotide sequence ID" value="NZ_CP128400.1"/>
</dbReference>
<reference evidence="4 6" key="1">
    <citation type="submission" date="2020-06" db="EMBL/GenBank/DDBJ databases">
        <title>Anoxygenic phototrophic Chloroflexota member uses a Type I reaction center.</title>
        <authorList>
            <person name="Tsuji J.M."/>
            <person name="Shaw N.A."/>
            <person name="Nagashima S."/>
            <person name="Venkiteswaran J."/>
            <person name="Schiff S.L."/>
            <person name="Hanada S."/>
            <person name="Tank M."/>
            <person name="Neufeld J.D."/>
        </authorList>
    </citation>
    <scope>NUCLEOTIDE SEQUENCE [LARGE SCALE GENOMIC DNA]</scope>
    <source>
        <strain evidence="4">L227-S17</strain>
    </source>
</reference>
<evidence type="ECO:0000259" key="2">
    <source>
        <dbReference type="Pfam" id="PF00534"/>
    </source>
</evidence>
<dbReference type="InterPro" id="IPR028098">
    <property type="entry name" value="Glyco_trans_4-like_N"/>
</dbReference>
<dbReference type="Proteomes" id="UP000521676">
    <property type="component" value="Unassembled WGS sequence"/>
</dbReference>
<evidence type="ECO:0000313" key="6">
    <source>
        <dbReference type="Proteomes" id="UP000521676"/>
    </source>
</evidence>
<feature type="compositionally biased region" description="Polar residues" evidence="1">
    <location>
        <begin position="405"/>
        <end position="428"/>
    </location>
</feature>
<sequence length="442" mass="49315">MPYKVLMVAPTSFFYDNGCHVRILEEIRALQEGGHQITVCTYHMGNNIDGVDVQRSLDVPWKRGAQVGSSRHKIYFDAVLALKSFQVALRQKPDIIHAHLHEGALIGGMLKLLKFGRMPLVFDFQGSMTSEMVDHHFLNPEGFFYKPAVKLENFINHLPDLIITSTYNSANILKNKFGINPEQVITLTDRVNSNIFKPYTSPEEREIAEHTRRELNIPPGKKVVIYLGVLAPYQGTDHLLEAAAMLKHEAPDLHFVIMGYPGVDSYRELANYLGLGDRVIFPGRIPYQEAARMLSIGDIAVAPKMSATEGAGKITNYMAMGIPTVAFDTPVSRELMGEDGIYAKYGDARSLADNIKMLAQNESLRQVLAQKLRARALTEMSWKQGREQLEGIYDRAISRYRKNEQQTASSSANGSKLNFSADSSSETISGKMLERGEASTSL</sequence>
<dbReference type="PANTHER" id="PTHR45947:SF3">
    <property type="entry name" value="SULFOQUINOVOSYL TRANSFERASE SQD2"/>
    <property type="match status" value="1"/>
</dbReference>
<dbReference type="PANTHER" id="PTHR45947">
    <property type="entry name" value="SULFOQUINOVOSYL TRANSFERASE SQD2"/>
    <property type="match status" value="1"/>
</dbReference>